<accession>E3S9W6</accession>
<evidence type="ECO:0000313" key="3">
    <source>
        <dbReference type="Proteomes" id="UP000001067"/>
    </source>
</evidence>
<organism evidence="3">
    <name type="scientific">Pyrenophora teres f. teres (strain 0-1)</name>
    <name type="common">Barley net blotch fungus</name>
    <name type="synonym">Drechslera teres f. teres</name>
    <dbReference type="NCBI Taxonomy" id="861557"/>
    <lineage>
        <taxon>Eukaryota</taxon>
        <taxon>Fungi</taxon>
        <taxon>Dikarya</taxon>
        <taxon>Ascomycota</taxon>
        <taxon>Pezizomycotina</taxon>
        <taxon>Dothideomycetes</taxon>
        <taxon>Pleosporomycetidae</taxon>
        <taxon>Pleosporales</taxon>
        <taxon>Pleosporineae</taxon>
        <taxon>Pleosporaceae</taxon>
        <taxon>Pyrenophora</taxon>
    </lineage>
</organism>
<protein>
    <submittedName>
        <fullName evidence="2">Uncharacterized protein</fullName>
    </submittedName>
</protein>
<dbReference type="KEGG" id="pte:PTT_19861"/>
<reference evidence="2 3" key="1">
    <citation type="journal article" date="2010" name="Genome Biol.">
        <title>A first genome assembly of the barley fungal pathogen Pyrenophora teres f. teres.</title>
        <authorList>
            <person name="Ellwood S.R."/>
            <person name="Liu Z."/>
            <person name="Syme R.A."/>
            <person name="Lai Z."/>
            <person name="Hane J.K."/>
            <person name="Keiper F."/>
            <person name="Moffat C.S."/>
            <person name="Oliver R.P."/>
            <person name="Friesen T.L."/>
        </authorList>
    </citation>
    <scope>NUCLEOTIDE SEQUENCE [LARGE SCALE GENOMIC DNA]</scope>
    <source>
        <strain evidence="2 3">0-1</strain>
    </source>
</reference>
<dbReference type="HOGENOM" id="CLU_2365370_0_0_1"/>
<keyword evidence="3" id="KW-1185">Reference proteome</keyword>
<feature type="non-terminal residue" evidence="2">
    <location>
        <position position="1"/>
    </location>
</feature>
<feature type="region of interest" description="Disordered" evidence="1">
    <location>
        <begin position="1"/>
        <end position="53"/>
    </location>
</feature>
<evidence type="ECO:0000313" key="2">
    <source>
        <dbReference type="EMBL" id="EFQ85233.1"/>
    </source>
</evidence>
<feature type="compositionally biased region" description="Polar residues" evidence="1">
    <location>
        <begin position="28"/>
        <end position="43"/>
    </location>
</feature>
<dbReference type="AlphaFoldDB" id="E3S9W6"/>
<evidence type="ECO:0000256" key="1">
    <source>
        <dbReference type="SAM" id="MobiDB-lite"/>
    </source>
</evidence>
<proteinExistence type="predicted"/>
<gene>
    <name evidence="2" type="ORF">PTT_19861</name>
</gene>
<name>E3S9W6_PYRTT</name>
<dbReference type="EMBL" id="GL537962">
    <property type="protein sequence ID" value="EFQ85233.1"/>
    <property type="molecule type" value="Genomic_DNA"/>
</dbReference>
<sequence>SKAPPRPASQLGADPEESEPNTPREKNQSFTFPNTTNEPSSSKGKLRAVEPREQSLENYQLSWMNKFTMEDLLAYLSQQDKELHAALFQPLHEKDD</sequence>
<dbReference type="Proteomes" id="UP000001067">
    <property type="component" value="Unassembled WGS sequence"/>
</dbReference>